<dbReference type="AlphaFoldDB" id="A0A395HAA3"/>
<dbReference type="GeneID" id="37219707"/>
<evidence type="ECO:0000313" key="2">
    <source>
        <dbReference type="Proteomes" id="UP000249402"/>
    </source>
</evidence>
<proteinExistence type="predicted"/>
<keyword evidence="2" id="KW-1185">Reference proteome</keyword>
<dbReference type="RefSeq" id="XP_025578165.1">
    <property type="nucleotide sequence ID" value="XM_025714842.1"/>
</dbReference>
<gene>
    <name evidence="1" type="ORF">BO80DRAFT_272598</name>
</gene>
<dbReference type="EMBL" id="KZ824426">
    <property type="protein sequence ID" value="RAL03838.1"/>
    <property type="molecule type" value="Genomic_DNA"/>
</dbReference>
<dbReference type="Proteomes" id="UP000249402">
    <property type="component" value="Unassembled WGS sequence"/>
</dbReference>
<reference evidence="1 2" key="1">
    <citation type="submission" date="2018-02" db="EMBL/GenBank/DDBJ databases">
        <title>The genomes of Aspergillus section Nigri reveals drivers in fungal speciation.</title>
        <authorList>
            <consortium name="DOE Joint Genome Institute"/>
            <person name="Vesth T.C."/>
            <person name="Nybo J."/>
            <person name="Theobald S."/>
            <person name="Brandl J."/>
            <person name="Frisvad J.C."/>
            <person name="Nielsen K.F."/>
            <person name="Lyhne E.K."/>
            <person name="Kogle M.E."/>
            <person name="Kuo A."/>
            <person name="Riley R."/>
            <person name="Clum A."/>
            <person name="Nolan M."/>
            <person name="Lipzen A."/>
            <person name="Salamov A."/>
            <person name="Henrissat B."/>
            <person name="Wiebenga A."/>
            <person name="De vries R.P."/>
            <person name="Grigoriev I.V."/>
            <person name="Mortensen U.H."/>
            <person name="Andersen M.R."/>
            <person name="Baker S.E."/>
        </authorList>
    </citation>
    <scope>NUCLEOTIDE SEQUENCE [LARGE SCALE GENOMIC DNA]</scope>
    <source>
        <strain evidence="1 2">CBS 121593</strain>
    </source>
</reference>
<dbReference type="VEuPathDB" id="FungiDB:BO80DRAFT_272598"/>
<accession>A0A395HAA3</accession>
<name>A0A395HAA3_9EURO</name>
<protein>
    <submittedName>
        <fullName evidence="1">Uncharacterized protein</fullName>
    </submittedName>
</protein>
<sequence length="100" mass="11644">MILCFVLLPPILFPHVLFYTATILFQHGLVLDVHILRSGGVCLLRLDHVWFGGEIGRLDVEICDMKLLSYWIEPFSPCCNDDVCYTIHFTFKYSQRPLRI</sequence>
<organism evidence="1 2">
    <name type="scientific">Aspergillus ibericus CBS 121593</name>
    <dbReference type="NCBI Taxonomy" id="1448316"/>
    <lineage>
        <taxon>Eukaryota</taxon>
        <taxon>Fungi</taxon>
        <taxon>Dikarya</taxon>
        <taxon>Ascomycota</taxon>
        <taxon>Pezizomycotina</taxon>
        <taxon>Eurotiomycetes</taxon>
        <taxon>Eurotiomycetidae</taxon>
        <taxon>Eurotiales</taxon>
        <taxon>Aspergillaceae</taxon>
        <taxon>Aspergillus</taxon>
        <taxon>Aspergillus subgen. Circumdati</taxon>
    </lineage>
</organism>
<evidence type="ECO:0000313" key="1">
    <source>
        <dbReference type="EMBL" id="RAL03838.1"/>
    </source>
</evidence>